<keyword evidence="3" id="KW-1185">Reference proteome</keyword>
<gene>
    <name evidence="2" type="ORF">CHLRE_13g588501v5</name>
</gene>
<evidence type="ECO:0000256" key="1">
    <source>
        <dbReference type="SAM" id="MobiDB-lite"/>
    </source>
</evidence>
<dbReference type="Proteomes" id="UP000006906">
    <property type="component" value="Chromosome 13"/>
</dbReference>
<evidence type="ECO:0000313" key="3">
    <source>
        <dbReference type="Proteomes" id="UP000006906"/>
    </source>
</evidence>
<accession>A0A2K3D0X9</accession>
<dbReference type="Gramene" id="PNW74182">
    <property type="protein sequence ID" value="PNW74182"/>
    <property type="gene ID" value="CHLRE_13g588501v5"/>
</dbReference>
<protein>
    <submittedName>
        <fullName evidence="2">Uncharacterized protein</fullName>
    </submittedName>
</protein>
<dbReference type="AlphaFoldDB" id="A0A2K3D0X9"/>
<evidence type="ECO:0000313" key="2">
    <source>
        <dbReference type="EMBL" id="PNW74182.1"/>
    </source>
</evidence>
<name>A0A2K3D0X9_CHLRE</name>
<feature type="region of interest" description="Disordered" evidence="1">
    <location>
        <begin position="23"/>
        <end position="47"/>
    </location>
</feature>
<reference evidence="2 3" key="1">
    <citation type="journal article" date="2007" name="Science">
        <title>The Chlamydomonas genome reveals the evolution of key animal and plant functions.</title>
        <authorList>
            <person name="Merchant S.S."/>
            <person name="Prochnik S.E."/>
            <person name="Vallon O."/>
            <person name="Harris E.H."/>
            <person name="Karpowicz S.J."/>
            <person name="Witman G.B."/>
            <person name="Terry A."/>
            <person name="Salamov A."/>
            <person name="Fritz-Laylin L.K."/>
            <person name="Marechal-Drouard L."/>
            <person name="Marshall W.F."/>
            <person name="Qu L.H."/>
            <person name="Nelson D.R."/>
            <person name="Sanderfoot A.A."/>
            <person name="Spalding M.H."/>
            <person name="Kapitonov V.V."/>
            <person name="Ren Q."/>
            <person name="Ferris P."/>
            <person name="Lindquist E."/>
            <person name="Shapiro H."/>
            <person name="Lucas S.M."/>
            <person name="Grimwood J."/>
            <person name="Schmutz J."/>
            <person name="Cardol P."/>
            <person name="Cerutti H."/>
            <person name="Chanfreau G."/>
            <person name="Chen C.L."/>
            <person name="Cognat V."/>
            <person name="Croft M.T."/>
            <person name="Dent R."/>
            <person name="Dutcher S."/>
            <person name="Fernandez E."/>
            <person name="Fukuzawa H."/>
            <person name="Gonzalez-Ballester D."/>
            <person name="Gonzalez-Halphen D."/>
            <person name="Hallmann A."/>
            <person name="Hanikenne M."/>
            <person name="Hippler M."/>
            <person name="Inwood W."/>
            <person name="Jabbari K."/>
            <person name="Kalanon M."/>
            <person name="Kuras R."/>
            <person name="Lefebvre P.A."/>
            <person name="Lemaire S.D."/>
            <person name="Lobanov A.V."/>
            <person name="Lohr M."/>
            <person name="Manuell A."/>
            <person name="Meier I."/>
            <person name="Mets L."/>
            <person name="Mittag M."/>
            <person name="Mittelmeier T."/>
            <person name="Moroney J.V."/>
            <person name="Moseley J."/>
            <person name="Napoli C."/>
            <person name="Nedelcu A.M."/>
            <person name="Niyogi K."/>
            <person name="Novoselov S.V."/>
            <person name="Paulsen I.T."/>
            <person name="Pazour G."/>
            <person name="Purton S."/>
            <person name="Ral J.P."/>
            <person name="Riano-Pachon D.M."/>
            <person name="Riekhof W."/>
            <person name="Rymarquis L."/>
            <person name="Schroda M."/>
            <person name="Stern D."/>
            <person name="Umen J."/>
            <person name="Willows R."/>
            <person name="Wilson N."/>
            <person name="Zimmer S.L."/>
            <person name="Allmer J."/>
            <person name="Balk J."/>
            <person name="Bisova K."/>
            <person name="Chen C.J."/>
            <person name="Elias M."/>
            <person name="Gendler K."/>
            <person name="Hauser C."/>
            <person name="Lamb M.R."/>
            <person name="Ledford H."/>
            <person name="Long J.C."/>
            <person name="Minagawa J."/>
            <person name="Page M.D."/>
            <person name="Pan J."/>
            <person name="Pootakham W."/>
            <person name="Roje S."/>
            <person name="Rose A."/>
            <person name="Stahlberg E."/>
            <person name="Terauchi A.M."/>
            <person name="Yang P."/>
            <person name="Ball S."/>
            <person name="Bowler C."/>
            <person name="Dieckmann C.L."/>
            <person name="Gladyshev V.N."/>
            <person name="Green P."/>
            <person name="Jorgensen R."/>
            <person name="Mayfield S."/>
            <person name="Mueller-Roeber B."/>
            <person name="Rajamani S."/>
            <person name="Sayre R.T."/>
            <person name="Brokstein P."/>
            <person name="Dubchak I."/>
            <person name="Goodstein D."/>
            <person name="Hornick L."/>
            <person name="Huang Y.W."/>
            <person name="Jhaveri J."/>
            <person name="Luo Y."/>
            <person name="Martinez D."/>
            <person name="Ngau W.C."/>
            <person name="Otillar B."/>
            <person name="Poliakov A."/>
            <person name="Porter A."/>
            <person name="Szajkowski L."/>
            <person name="Werner G."/>
            <person name="Zhou K."/>
            <person name="Grigoriev I.V."/>
            <person name="Rokhsar D.S."/>
            <person name="Grossman A.R."/>
        </authorList>
    </citation>
    <scope>NUCLEOTIDE SEQUENCE [LARGE SCALE GENOMIC DNA]</scope>
    <source>
        <strain evidence="3">CC-503</strain>
    </source>
</reference>
<dbReference type="EMBL" id="CM008974">
    <property type="protein sequence ID" value="PNW74182.1"/>
    <property type="molecule type" value="Genomic_DNA"/>
</dbReference>
<dbReference type="RefSeq" id="XP_042917688.1">
    <property type="nucleotide sequence ID" value="XM_043069713.1"/>
</dbReference>
<organism evidence="2 3">
    <name type="scientific">Chlamydomonas reinhardtii</name>
    <name type="common">Chlamydomonas smithii</name>
    <dbReference type="NCBI Taxonomy" id="3055"/>
    <lineage>
        <taxon>Eukaryota</taxon>
        <taxon>Viridiplantae</taxon>
        <taxon>Chlorophyta</taxon>
        <taxon>core chlorophytes</taxon>
        <taxon>Chlorophyceae</taxon>
        <taxon>CS clade</taxon>
        <taxon>Chlamydomonadales</taxon>
        <taxon>Chlamydomonadaceae</taxon>
        <taxon>Chlamydomonas</taxon>
    </lineage>
</organism>
<dbReference type="KEGG" id="cre:CHLRE_13g588501v5"/>
<sequence length="111" mass="10928">MAIDCIGGGVDAWVVVCGPGVEAGRGRGGGGGRGPYQQPQLTWRGSSAGWRQGSRVLGSVGLTVPAPLPAFVAAGALSPYQQPRLTRRGSSTGRRQGGGALEAAASVAGGA</sequence>
<dbReference type="InParanoid" id="A0A2K3D0X9"/>
<proteinExistence type="predicted"/>
<feature type="region of interest" description="Disordered" evidence="1">
    <location>
        <begin position="82"/>
        <end position="111"/>
    </location>
</feature>
<feature type="compositionally biased region" description="Gly residues" evidence="1">
    <location>
        <begin position="23"/>
        <end position="34"/>
    </location>
</feature>
<dbReference type="GeneID" id="5719457"/>
<feature type="compositionally biased region" description="Low complexity" evidence="1">
    <location>
        <begin position="101"/>
        <end position="111"/>
    </location>
</feature>